<evidence type="ECO:0000313" key="3">
    <source>
        <dbReference type="EMBL" id="PYE78572.1"/>
    </source>
</evidence>
<sequence length="701" mass="76980">MLNPFARPLAAAAALPRDSRDTLFLLAVLAWVLLPQVAYLPLWASAVAALALLWRARLAWRADPLPGRWWLLGLVAVCTGATLLTHKTILGREAGVTLVIMLLALKTLELRARRDAMVIFFLGFFAMLTNFFVSQSLPVAFAMVVALWGLLSALVQAHMPVGRPPLAAAARTSARMMLLGAPIMLVLFLFFPRVAPLWGVPDDQTRGRSGLAQDMEIGNITSLALDDGVAMRIRFDTPGNTPPPQQDLYFRGPVLSTFDGRRWRPLSARGANGEYAPRWQQPGPLQVSGTPVRYEATLEPSRRTWLLTLDAAPEKPEGVEAYRSADLQWTALRPVNQLLRYKAESFTDFRHGPERRMPAMRYFTELPEGFDPRTRALAAELLAQAKADPQSAAGGDPTAALVAAAMRRLRTGGYTYTLEPGIYGRETADEFWFDRKAGFCEHIASAFVVLMRAADVPARIVTGYQGGDLNAVDGYWTVRQSDAHAWAEIWQAGRGWMRVDPTSAVSPDRIGQLVRLPAPQGAFAGAFGAVIGEGMVQQLRAGWEAVNNRWNQWVLNYTQERQFDLLKRLGFGAPDWQDLARILAGLVAVTSIAGAVWATVARRSHDPWLLLLARARRRLERLGLALPPQMPPRAMAAEVQRAFGSDGAAVQTWLLRLESMRYGRADPASQRGALAALRREFGALAWPAVRAGTAALSSSGA</sequence>
<gene>
    <name evidence="3" type="ORF">DFQ15_10680</name>
</gene>
<dbReference type="Pfam" id="PF01841">
    <property type="entry name" value="Transglut_core"/>
    <property type="match status" value="1"/>
</dbReference>
<keyword evidence="1" id="KW-0472">Membrane</keyword>
<name>A0A318SID8_9BURK</name>
<feature type="transmembrane region" description="Helical" evidence="1">
    <location>
        <begin position="117"/>
        <end position="133"/>
    </location>
</feature>
<reference evidence="3 4" key="1">
    <citation type="submission" date="2018-06" db="EMBL/GenBank/DDBJ databases">
        <title>Genomic Encyclopedia of Type Strains, Phase III (KMG-III): the genomes of soil and plant-associated and newly described type strains.</title>
        <authorList>
            <person name="Whitman W."/>
        </authorList>
    </citation>
    <scope>NUCLEOTIDE SEQUENCE [LARGE SCALE GENOMIC DNA]</scope>
    <source>
        <strain evidence="3 4">CECT 7646</strain>
    </source>
</reference>
<accession>A0A318SID8</accession>
<dbReference type="Gene3D" id="3.10.620.30">
    <property type="match status" value="1"/>
</dbReference>
<feature type="transmembrane region" description="Helical" evidence="1">
    <location>
        <begin position="23"/>
        <end position="53"/>
    </location>
</feature>
<feature type="transmembrane region" description="Helical" evidence="1">
    <location>
        <begin position="65"/>
        <end position="83"/>
    </location>
</feature>
<keyword evidence="1" id="KW-0812">Transmembrane</keyword>
<feature type="transmembrane region" description="Helical" evidence="1">
    <location>
        <begin position="178"/>
        <end position="199"/>
    </location>
</feature>
<dbReference type="AlphaFoldDB" id="A0A318SID8"/>
<dbReference type="OrthoDB" id="9804872at2"/>
<dbReference type="EMBL" id="QJTC01000006">
    <property type="protein sequence ID" value="PYE78572.1"/>
    <property type="molecule type" value="Genomic_DNA"/>
</dbReference>
<dbReference type="SMART" id="SM00460">
    <property type="entry name" value="TGc"/>
    <property type="match status" value="1"/>
</dbReference>
<organism evidence="3 4">
    <name type="scientific">Xylophilus ampelinus</name>
    <dbReference type="NCBI Taxonomy" id="54067"/>
    <lineage>
        <taxon>Bacteria</taxon>
        <taxon>Pseudomonadati</taxon>
        <taxon>Pseudomonadota</taxon>
        <taxon>Betaproteobacteria</taxon>
        <taxon>Burkholderiales</taxon>
        <taxon>Xylophilus</taxon>
    </lineage>
</organism>
<evidence type="ECO:0000313" key="4">
    <source>
        <dbReference type="Proteomes" id="UP000247540"/>
    </source>
</evidence>
<dbReference type="Pfam" id="PF11992">
    <property type="entry name" value="TgpA_N"/>
    <property type="match status" value="1"/>
</dbReference>
<dbReference type="InterPro" id="IPR038765">
    <property type="entry name" value="Papain-like_cys_pep_sf"/>
</dbReference>
<feature type="transmembrane region" description="Helical" evidence="1">
    <location>
        <begin position="139"/>
        <end position="157"/>
    </location>
</feature>
<dbReference type="InterPro" id="IPR052901">
    <property type="entry name" value="Bact_TGase-like"/>
</dbReference>
<proteinExistence type="predicted"/>
<dbReference type="PANTHER" id="PTHR42736">
    <property type="entry name" value="PROTEIN-GLUTAMINE GAMMA-GLUTAMYLTRANSFERASE"/>
    <property type="match status" value="1"/>
</dbReference>
<feature type="domain" description="Transglutaminase-like" evidence="2">
    <location>
        <begin position="432"/>
        <end position="503"/>
    </location>
</feature>
<dbReference type="InterPro" id="IPR021878">
    <property type="entry name" value="TgpA_N"/>
</dbReference>
<dbReference type="Proteomes" id="UP000247540">
    <property type="component" value="Unassembled WGS sequence"/>
</dbReference>
<keyword evidence="4" id="KW-1185">Reference proteome</keyword>
<comment type="caution">
    <text evidence="3">The sequence shown here is derived from an EMBL/GenBank/DDBJ whole genome shotgun (WGS) entry which is preliminary data.</text>
</comment>
<dbReference type="RefSeq" id="WP_110465106.1">
    <property type="nucleotide sequence ID" value="NZ_JAMOFZ010000006.1"/>
</dbReference>
<evidence type="ECO:0000256" key="1">
    <source>
        <dbReference type="SAM" id="Phobius"/>
    </source>
</evidence>
<evidence type="ECO:0000259" key="2">
    <source>
        <dbReference type="SMART" id="SM00460"/>
    </source>
</evidence>
<dbReference type="SUPFAM" id="SSF54001">
    <property type="entry name" value="Cysteine proteinases"/>
    <property type="match status" value="1"/>
</dbReference>
<keyword evidence="1" id="KW-1133">Transmembrane helix</keyword>
<protein>
    <submittedName>
        <fullName evidence="3">Transglutaminase superfamily protein</fullName>
    </submittedName>
</protein>
<feature type="transmembrane region" description="Helical" evidence="1">
    <location>
        <begin position="89"/>
        <end position="105"/>
    </location>
</feature>
<dbReference type="InterPro" id="IPR002931">
    <property type="entry name" value="Transglutaminase-like"/>
</dbReference>
<dbReference type="PANTHER" id="PTHR42736:SF1">
    <property type="entry name" value="PROTEIN-GLUTAMINE GAMMA-GLUTAMYLTRANSFERASE"/>
    <property type="match status" value="1"/>
</dbReference>